<evidence type="ECO:0000259" key="2">
    <source>
        <dbReference type="Pfam" id="PF03703"/>
    </source>
</evidence>
<feature type="domain" description="YdbS-like PH" evidence="2">
    <location>
        <begin position="89"/>
        <end position="149"/>
    </location>
</feature>
<dbReference type="EMBL" id="VMFD01000080">
    <property type="protein sequence ID" value="TSC64867.1"/>
    <property type="molecule type" value="Genomic_DNA"/>
</dbReference>
<proteinExistence type="predicted"/>
<evidence type="ECO:0000256" key="1">
    <source>
        <dbReference type="SAM" id="Phobius"/>
    </source>
</evidence>
<reference evidence="3 4" key="1">
    <citation type="submission" date="2017-08" db="EMBL/GenBank/DDBJ databases">
        <title>Mechanisms for carbon and nitrogen cycling indicate functional differentiation within the Candidate Phyla Radiation.</title>
        <authorList>
            <person name="Danczak R.E."/>
            <person name="Johnston M.D."/>
            <person name="Kenah C."/>
            <person name="Slattery M."/>
            <person name="Wrighton K.C."/>
            <person name="Wilkins M.J."/>
        </authorList>
    </citation>
    <scope>NUCLEOTIDE SEQUENCE [LARGE SCALE GENOMIC DNA]</scope>
    <source>
        <strain evidence="3">Gr01-1014_85</strain>
    </source>
</reference>
<sequence length="207" mass="23532">MAHDSAGIKFPGQETDERIFVYTRRYFFAFLPTAFLILAMIVLGSSLFYIISSINNNFSNNNLILLSSAFTLFMLLFALIEFFDFYFDVYIVTDRRIVDIDQYRLFNRSVASLSLEDLQDVKANTKGFFPTLLDYGDVLIQTAGTANNFLFEQVKHPNEISSMIIDLSEQGRDGLAVEARNPTGKIKMILNDELMTESPELPDSPES</sequence>
<feature type="transmembrane region" description="Helical" evidence="1">
    <location>
        <begin position="63"/>
        <end position="87"/>
    </location>
</feature>
<gene>
    <name evidence="3" type="ORF">CEO22_677</name>
</gene>
<evidence type="ECO:0000313" key="3">
    <source>
        <dbReference type="EMBL" id="TSC64867.1"/>
    </source>
</evidence>
<feature type="transmembrane region" description="Helical" evidence="1">
    <location>
        <begin position="26"/>
        <end position="51"/>
    </location>
</feature>
<name>A0A554J969_9BACT</name>
<keyword evidence="1" id="KW-0472">Membrane</keyword>
<dbReference type="Proteomes" id="UP000316253">
    <property type="component" value="Unassembled WGS sequence"/>
</dbReference>
<dbReference type="AlphaFoldDB" id="A0A554J969"/>
<accession>A0A554J969</accession>
<evidence type="ECO:0000313" key="4">
    <source>
        <dbReference type="Proteomes" id="UP000316253"/>
    </source>
</evidence>
<protein>
    <recommendedName>
        <fullName evidence="2">YdbS-like PH domain-containing protein</fullName>
    </recommendedName>
</protein>
<dbReference type="PANTHER" id="PTHR37938">
    <property type="entry name" value="BLL0215 PROTEIN"/>
    <property type="match status" value="1"/>
</dbReference>
<comment type="caution">
    <text evidence="3">The sequence shown here is derived from an EMBL/GenBank/DDBJ whole genome shotgun (WGS) entry which is preliminary data.</text>
</comment>
<organism evidence="3 4">
    <name type="scientific">Candidatus Berkelbacteria bacterium Gr01-1014_85</name>
    <dbReference type="NCBI Taxonomy" id="2017150"/>
    <lineage>
        <taxon>Bacteria</taxon>
        <taxon>Candidatus Berkelbacteria</taxon>
    </lineage>
</organism>
<keyword evidence="1" id="KW-0812">Transmembrane</keyword>
<dbReference type="PANTHER" id="PTHR37938:SF1">
    <property type="entry name" value="BLL0215 PROTEIN"/>
    <property type="match status" value="1"/>
</dbReference>
<dbReference type="InterPro" id="IPR005182">
    <property type="entry name" value="YdbS-like_PH"/>
</dbReference>
<dbReference type="Pfam" id="PF03703">
    <property type="entry name" value="bPH_2"/>
    <property type="match status" value="1"/>
</dbReference>
<keyword evidence="1" id="KW-1133">Transmembrane helix</keyword>